<dbReference type="Gene3D" id="3.40.50.720">
    <property type="entry name" value="NAD(P)-binding Rossmann-like Domain"/>
    <property type="match status" value="1"/>
</dbReference>
<dbReference type="OrthoDB" id="542013at2759"/>
<dbReference type="Proteomes" id="UP000184330">
    <property type="component" value="Unassembled WGS sequence"/>
</dbReference>
<dbReference type="AlphaFoldDB" id="A0A1L7XRW8"/>
<dbReference type="PANTHER" id="PTHR24320:SF252">
    <property type="entry name" value="DEHYDROGENASE_REDUCTASE FAMILY PROTEIN, PUTATIVE (AFU_ORTHOLOGUE AFUA_3G08550)-RELATED"/>
    <property type="match status" value="1"/>
</dbReference>
<dbReference type="PANTHER" id="PTHR24320">
    <property type="entry name" value="RETINOL DEHYDROGENASE"/>
    <property type="match status" value="1"/>
</dbReference>
<accession>A0A1L7XRW8</accession>
<dbReference type="GO" id="GO:0016491">
    <property type="term" value="F:oxidoreductase activity"/>
    <property type="evidence" value="ECO:0007669"/>
    <property type="project" value="UniProtKB-KW"/>
</dbReference>
<sequence>MYHPSLKMLSLVEIKQYLGGQVFGKPFVLDLTQPFEQSIRHHGSQHWPRPRVCQAPSGPQCWKDHPRLSEIRERRSSKEIYPEVPSTNLYRSLASRSQQLRIRTRFWGSSEELTTPGWFHRHAGIDTVAFKLSEGFEHSLTVNVISTTLLSILALLKLKQTAESTRAHTNLVIVGSMQHAFAPSPQLKVPEGRNIFEVLSDQKTADMQKRYEFTELTVQQVEKELAERLSKGGQNQVVVNCVNPGWCATELSRYYDKGRIVGLIFSLIGRTTEAGEQDIGPCCDGRGGDSRTVLEEGDAVQKRLWKDVSEDIERLSPGALAAVG</sequence>
<keyword evidence="3" id="KW-0560">Oxidoreductase</keyword>
<reference evidence="4 5" key="1">
    <citation type="submission" date="2016-03" db="EMBL/GenBank/DDBJ databases">
        <authorList>
            <person name="Ploux O."/>
        </authorList>
    </citation>
    <scope>NUCLEOTIDE SEQUENCE [LARGE SCALE GENOMIC DNA]</scope>
    <source>
        <strain evidence="4 5">UAMH 11012</strain>
    </source>
</reference>
<dbReference type="InterPro" id="IPR036291">
    <property type="entry name" value="NAD(P)-bd_dom_sf"/>
</dbReference>
<evidence type="ECO:0000256" key="2">
    <source>
        <dbReference type="ARBA" id="ARBA00022857"/>
    </source>
</evidence>
<keyword evidence="5" id="KW-1185">Reference proteome</keyword>
<protein>
    <submittedName>
        <fullName evidence="4">Uncharacterized protein</fullName>
    </submittedName>
</protein>
<evidence type="ECO:0000256" key="1">
    <source>
        <dbReference type="ARBA" id="ARBA00006484"/>
    </source>
</evidence>
<dbReference type="EMBL" id="FJOG01000047">
    <property type="protein sequence ID" value="CZR67784.1"/>
    <property type="molecule type" value="Genomic_DNA"/>
</dbReference>
<dbReference type="SUPFAM" id="SSF51735">
    <property type="entry name" value="NAD(P)-binding Rossmann-fold domains"/>
    <property type="match status" value="1"/>
</dbReference>
<name>A0A1L7XRW8_9HELO</name>
<evidence type="ECO:0000313" key="4">
    <source>
        <dbReference type="EMBL" id="CZR67784.1"/>
    </source>
</evidence>
<gene>
    <name evidence="4" type="ORF">PAC_17683</name>
</gene>
<comment type="similarity">
    <text evidence="1">Belongs to the short-chain dehydrogenases/reductases (SDR) family.</text>
</comment>
<evidence type="ECO:0000313" key="5">
    <source>
        <dbReference type="Proteomes" id="UP000184330"/>
    </source>
</evidence>
<dbReference type="STRING" id="576137.A0A1L7XRW8"/>
<proteinExistence type="inferred from homology"/>
<evidence type="ECO:0000256" key="3">
    <source>
        <dbReference type="ARBA" id="ARBA00023002"/>
    </source>
</evidence>
<organism evidence="4 5">
    <name type="scientific">Phialocephala subalpina</name>
    <dbReference type="NCBI Taxonomy" id="576137"/>
    <lineage>
        <taxon>Eukaryota</taxon>
        <taxon>Fungi</taxon>
        <taxon>Dikarya</taxon>
        <taxon>Ascomycota</taxon>
        <taxon>Pezizomycotina</taxon>
        <taxon>Leotiomycetes</taxon>
        <taxon>Helotiales</taxon>
        <taxon>Mollisiaceae</taxon>
        <taxon>Phialocephala</taxon>
        <taxon>Phialocephala fortinii species complex</taxon>
    </lineage>
</organism>
<keyword evidence="2" id="KW-0521">NADP</keyword>